<feature type="non-terminal residue" evidence="1">
    <location>
        <position position="1"/>
    </location>
</feature>
<sequence>HFKRQKSERATGEITVDRVHSRLSRSYRRVAGHLERNRLFINGWSRQAELLEMNRIHDEGEKGDWNFHSVDDTKRKLLSYQSVGSIFVLQSKNKSARSDSVKHQINKTLSSSQHGRRNSCHRAQLKTEPGVAEAEGGDKTVIASPGPEITELNYRGVRAITILGRLGANCGGTCALYKLYGVTFRFTSAK</sequence>
<name>A0A4C1VUV0_EUMVA</name>
<evidence type="ECO:0000313" key="2">
    <source>
        <dbReference type="Proteomes" id="UP000299102"/>
    </source>
</evidence>
<evidence type="ECO:0000313" key="1">
    <source>
        <dbReference type="EMBL" id="GBP42986.1"/>
    </source>
</evidence>
<comment type="caution">
    <text evidence="1">The sequence shown here is derived from an EMBL/GenBank/DDBJ whole genome shotgun (WGS) entry which is preliminary data.</text>
</comment>
<protein>
    <submittedName>
        <fullName evidence="1">Uncharacterized protein</fullName>
    </submittedName>
</protein>
<gene>
    <name evidence="1" type="ORF">EVAR_49474_1</name>
</gene>
<dbReference type="EMBL" id="BGZK01000428">
    <property type="protein sequence ID" value="GBP42986.1"/>
    <property type="molecule type" value="Genomic_DNA"/>
</dbReference>
<proteinExistence type="predicted"/>
<keyword evidence="2" id="KW-1185">Reference proteome</keyword>
<accession>A0A4C1VUV0</accession>
<dbReference type="Proteomes" id="UP000299102">
    <property type="component" value="Unassembled WGS sequence"/>
</dbReference>
<dbReference type="AlphaFoldDB" id="A0A4C1VUV0"/>
<organism evidence="1 2">
    <name type="scientific">Eumeta variegata</name>
    <name type="common">Bagworm moth</name>
    <name type="synonym">Eumeta japonica</name>
    <dbReference type="NCBI Taxonomy" id="151549"/>
    <lineage>
        <taxon>Eukaryota</taxon>
        <taxon>Metazoa</taxon>
        <taxon>Ecdysozoa</taxon>
        <taxon>Arthropoda</taxon>
        <taxon>Hexapoda</taxon>
        <taxon>Insecta</taxon>
        <taxon>Pterygota</taxon>
        <taxon>Neoptera</taxon>
        <taxon>Endopterygota</taxon>
        <taxon>Lepidoptera</taxon>
        <taxon>Glossata</taxon>
        <taxon>Ditrysia</taxon>
        <taxon>Tineoidea</taxon>
        <taxon>Psychidae</taxon>
        <taxon>Oiketicinae</taxon>
        <taxon>Eumeta</taxon>
    </lineage>
</organism>
<reference evidence="1 2" key="1">
    <citation type="journal article" date="2019" name="Commun. Biol.">
        <title>The bagworm genome reveals a unique fibroin gene that provides high tensile strength.</title>
        <authorList>
            <person name="Kono N."/>
            <person name="Nakamura H."/>
            <person name="Ohtoshi R."/>
            <person name="Tomita M."/>
            <person name="Numata K."/>
            <person name="Arakawa K."/>
        </authorList>
    </citation>
    <scope>NUCLEOTIDE SEQUENCE [LARGE SCALE GENOMIC DNA]</scope>
</reference>